<sequence>MALAAALARAATRLLRGGLPPAASATSAVPALSPRIHRQLCGLPAADEPSAAGEADPWEEAEAEILRDVKPTVELVKDILHTSRYENGGFLSPNDEKVVVEKLLSYHPHADEKIGCGIDGIMVDRHHEFRFSRCLFVVRTNGDWEDFSYRKCLQAYIKEKYPSYADRFLQKHLVNRYRSLTWKHRSHPGNDGHFRPRLAKSFHKDCILFLDPIDPESL</sequence>
<protein>
    <recommendedName>
        <fullName evidence="3">DCL protein</fullName>
    </recommendedName>
</protein>
<dbReference type="InterPro" id="IPR044673">
    <property type="entry name" value="DCL-like"/>
</dbReference>
<dbReference type="GO" id="GO:0009658">
    <property type="term" value="P:chloroplast organization"/>
    <property type="evidence" value="ECO:0007669"/>
    <property type="project" value="TreeGrafter"/>
</dbReference>
<dbReference type="PANTHER" id="PTHR33415:SF23">
    <property type="entry name" value="OS09G0112400 PROTEIN"/>
    <property type="match status" value="1"/>
</dbReference>
<proteinExistence type="predicted"/>
<dbReference type="OrthoDB" id="695233at2759"/>
<dbReference type="AlphaFoldDB" id="A0A8T0VMP4"/>
<name>A0A8T0VMP4_PANVG</name>
<dbReference type="Pfam" id="PF11523">
    <property type="entry name" value="DUF3223"/>
    <property type="match status" value="1"/>
</dbReference>
<dbReference type="GO" id="GO:1901259">
    <property type="term" value="P:chloroplast rRNA processing"/>
    <property type="evidence" value="ECO:0007669"/>
    <property type="project" value="TreeGrafter"/>
</dbReference>
<dbReference type="PANTHER" id="PTHR33415">
    <property type="entry name" value="PROTEIN EMBRYO DEFECTIVE 514"/>
    <property type="match status" value="1"/>
</dbReference>
<dbReference type="Proteomes" id="UP000823388">
    <property type="component" value="Chromosome 2N"/>
</dbReference>
<comment type="caution">
    <text evidence="1">The sequence shown here is derived from an EMBL/GenBank/DDBJ whole genome shotgun (WGS) entry which is preliminary data.</text>
</comment>
<gene>
    <name evidence="1" type="ORF">PVAP13_2NG292700</name>
</gene>
<dbReference type="EMBL" id="CM029040">
    <property type="protein sequence ID" value="KAG2633813.1"/>
    <property type="molecule type" value="Genomic_DNA"/>
</dbReference>
<keyword evidence="2" id="KW-1185">Reference proteome</keyword>
<evidence type="ECO:0000313" key="1">
    <source>
        <dbReference type="EMBL" id="KAG2633813.1"/>
    </source>
</evidence>
<organism evidence="1 2">
    <name type="scientific">Panicum virgatum</name>
    <name type="common">Blackwell switchgrass</name>
    <dbReference type="NCBI Taxonomy" id="38727"/>
    <lineage>
        <taxon>Eukaryota</taxon>
        <taxon>Viridiplantae</taxon>
        <taxon>Streptophyta</taxon>
        <taxon>Embryophyta</taxon>
        <taxon>Tracheophyta</taxon>
        <taxon>Spermatophyta</taxon>
        <taxon>Magnoliopsida</taxon>
        <taxon>Liliopsida</taxon>
        <taxon>Poales</taxon>
        <taxon>Poaceae</taxon>
        <taxon>PACMAD clade</taxon>
        <taxon>Panicoideae</taxon>
        <taxon>Panicodae</taxon>
        <taxon>Paniceae</taxon>
        <taxon>Panicinae</taxon>
        <taxon>Panicum</taxon>
        <taxon>Panicum sect. Hiantes</taxon>
    </lineage>
</organism>
<dbReference type="GO" id="GO:0009507">
    <property type="term" value="C:chloroplast"/>
    <property type="evidence" value="ECO:0007669"/>
    <property type="project" value="TreeGrafter"/>
</dbReference>
<evidence type="ECO:0008006" key="3">
    <source>
        <dbReference type="Google" id="ProtNLM"/>
    </source>
</evidence>
<evidence type="ECO:0000313" key="2">
    <source>
        <dbReference type="Proteomes" id="UP000823388"/>
    </source>
</evidence>
<reference evidence="1" key="1">
    <citation type="submission" date="2020-05" db="EMBL/GenBank/DDBJ databases">
        <title>WGS assembly of Panicum virgatum.</title>
        <authorList>
            <person name="Lovell J.T."/>
            <person name="Jenkins J."/>
            <person name="Shu S."/>
            <person name="Juenger T.E."/>
            <person name="Schmutz J."/>
        </authorList>
    </citation>
    <scope>NUCLEOTIDE SEQUENCE</scope>
    <source>
        <strain evidence="1">AP13</strain>
    </source>
</reference>
<dbReference type="Gene3D" id="3.10.450.40">
    <property type="match status" value="1"/>
</dbReference>
<accession>A0A8T0VMP4</accession>